<dbReference type="InterPro" id="IPR000089">
    <property type="entry name" value="Biotin_lipoyl"/>
</dbReference>
<dbReference type="Gene3D" id="2.40.50.100">
    <property type="match status" value="1"/>
</dbReference>
<evidence type="ECO:0000256" key="3">
    <source>
        <dbReference type="RuleBase" id="RU364072"/>
    </source>
</evidence>
<feature type="domain" description="Lipoyl-binding" evidence="4">
    <location>
        <begin position="1"/>
        <end position="77"/>
    </location>
</feature>
<dbReference type="PANTHER" id="PTHR45266">
    <property type="entry name" value="OXALOACETATE DECARBOXYLASE ALPHA CHAIN"/>
    <property type="match status" value="1"/>
</dbReference>
<dbReference type="InterPro" id="IPR050709">
    <property type="entry name" value="Biotin_Carboxyl_Carrier/Decarb"/>
</dbReference>
<evidence type="ECO:0000256" key="1">
    <source>
        <dbReference type="ARBA" id="ARBA00017562"/>
    </source>
</evidence>
<comment type="function">
    <text evidence="3">This protein is a component of the acetyl coenzyme A carboxylase complex; first, biotin carboxylase catalyzes the carboxylation of the carrier protein and then the transcarboxylase transfers the carboxyl group to form malonyl-CoA.</text>
</comment>
<dbReference type="InterPro" id="IPR011053">
    <property type="entry name" value="Single_hybrid_motif"/>
</dbReference>
<sequence length="79" mass="8608">MFEIESPIPGVFYRKPAPDKDNFVEEGDHVENGQTIGIIEIMKQFSEVKSGASGTVREFKVPNEGTVNPGDVIAVIDEG</sequence>
<dbReference type="RefSeq" id="WP_066587016.1">
    <property type="nucleotide sequence ID" value="NZ_CABKVS010000002.1"/>
</dbReference>
<dbReference type="SUPFAM" id="SSF51230">
    <property type="entry name" value="Single hybrid motif"/>
    <property type="match status" value="1"/>
</dbReference>
<keyword evidence="3" id="KW-0276">Fatty acid metabolism</keyword>
<dbReference type="PROSITE" id="PS50968">
    <property type="entry name" value="BIOTINYL_LIPOYL"/>
    <property type="match status" value="1"/>
</dbReference>
<dbReference type="GO" id="GO:0003989">
    <property type="term" value="F:acetyl-CoA carboxylase activity"/>
    <property type="evidence" value="ECO:0007669"/>
    <property type="project" value="InterPro"/>
</dbReference>
<organism evidence="5 6">
    <name type="scientific">Corynebacterium provencense</name>
    <dbReference type="NCBI Taxonomy" id="1737425"/>
    <lineage>
        <taxon>Bacteria</taxon>
        <taxon>Bacillati</taxon>
        <taxon>Actinomycetota</taxon>
        <taxon>Actinomycetes</taxon>
        <taxon>Mycobacteriales</taxon>
        <taxon>Corynebacteriaceae</taxon>
        <taxon>Corynebacterium</taxon>
    </lineage>
</organism>
<dbReference type="CDD" id="cd06850">
    <property type="entry name" value="biotinyl_domain"/>
    <property type="match status" value="1"/>
</dbReference>
<evidence type="ECO:0000313" key="6">
    <source>
        <dbReference type="Proteomes" id="UP000247696"/>
    </source>
</evidence>
<keyword evidence="6" id="KW-1185">Reference proteome</keyword>
<dbReference type="Proteomes" id="UP000247696">
    <property type="component" value="Chromosome"/>
</dbReference>
<reference evidence="6" key="1">
    <citation type="submission" date="2017-11" db="EMBL/GenBank/DDBJ databases">
        <title>Otitis media/interna in a cat caused by the recently described species Corynebacterium provencense.</title>
        <authorList>
            <person name="Kittl S."/>
            <person name="Brodard I."/>
            <person name="Rychener L."/>
            <person name="Jores J."/>
            <person name="Roosje P."/>
            <person name="Gobeli Brawand S."/>
        </authorList>
    </citation>
    <scope>NUCLEOTIDE SEQUENCE [LARGE SCALE GENOMIC DNA]</scope>
    <source>
        <strain evidence="6">17KM38</strain>
    </source>
</reference>
<dbReference type="Pfam" id="PF00364">
    <property type="entry name" value="Biotin_lipoyl"/>
    <property type="match status" value="1"/>
</dbReference>
<name>A0A2Z3YXX2_9CORY</name>
<keyword evidence="3" id="KW-0443">Lipid metabolism</keyword>
<keyword evidence="2 3" id="KW-0092">Biotin</keyword>
<dbReference type="GO" id="GO:0009317">
    <property type="term" value="C:acetyl-CoA carboxylase complex"/>
    <property type="evidence" value="ECO:0007669"/>
    <property type="project" value="InterPro"/>
</dbReference>
<proteinExistence type="predicted"/>
<evidence type="ECO:0000259" key="4">
    <source>
        <dbReference type="PROSITE" id="PS50968"/>
    </source>
</evidence>
<keyword evidence="3" id="KW-0444">Lipid biosynthesis</keyword>
<evidence type="ECO:0000256" key="2">
    <source>
        <dbReference type="ARBA" id="ARBA00023267"/>
    </source>
</evidence>
<dbReference type="KEGG" id="cpre:Csp1_26510"/>
<dbReference type="AlphaFoldDB" id="A0A2Z3YXX2"/>
<dbReference type="InterPro" id="IPR001249">
    <property type="entry name" value="AcCoA_biotinCC"/>
</dbReference>
<dbReference type="PANTHER" id="PTHR45266:SF3">
    <property type="entry name" value="OXALOACETATE DECARBOXYLASE ALPHA CHAIN"/>
    <property type="match status" value="1"/>
</dbReference>
<dbReference type="GO" id="GO:0006633">
    <property type="term" value="P:fatty acid biosynthetic process"/>
    <property type="evidence" value="ECO:0007669"/>
    <property type="project" value="UniProtKB-UniPathway"/>
</dbReference>
<dbReference type="PRINTS" id="PR01071">
    <property type="entry name" value="ACOABIOTINCC"/>
</dbReference>
<dbReference type="STRING" id="1737425.GCA_900049755_01677"/>
<comment type="pathway">
    <text evidence="3">Lipid metabolism; fatty acid biosynthesis.</text>
</comment>
<dbReference type="UniPathway" id="UPA00094"/>
<dbReference type="OrthoDB" id="9811735at2"/>
<evidence type="ECO:0000313" key="5">
    <source>
        <dbReference type="EMBL" id="AWT27394.1"/>
    </source>
</evidence>
<dbReference type="NCBIfam" id="NF005457">
    <property type="entry name" value="PRK07051.1"/>
    <property type="match status" value="1"/>
</dbReference>
<protein>
    <recommendedName>
        <fullName evidence="1 3">Biotin carboxyl carrier protein of acetyl-CoA carboxylase</fullName>
    </recommendedName>
</protein>
<dbReference type="EMBL" id="CP024988">
    <property type="protein sequence ID" value="AWT27394.1"/>
    <property type="molecule type" value="Genomic_DNA"/>
</dbReference>
<keyword evidence="3" id="KW-0275">Fatty acid biosynthesis</keyword>
<gene>
    <name evidence="5" type="primary">accB</name>
    <name evidence="5" type="ORF">Csp1_26510</name>
</gene>
<accession>A0A2Z3YXX2</accession>